<dbReference type="Proteomes" id="UP000295096">
    <property type="component" value="Unassembled WGS sequence"/>
</dbReference>
<dbReference type="Pfam" id="PF16177">
    <property type="entry name" value="ACAS_N"/>
    <property type="match status" value="1"/>
</dbReference>
<organism evidence="3 4">
    <name type="scientific">Dankookia rubra</name>
    <dbReference type="NCBI Taxonomy" id="1442381"/>
    <lineage>
        <taxon>Bacteria</taxon>
        <taxon>Pseudomonadati</taxon>
        <taxon>Pseudomonadota</taxon>
        <taxon>Alphaproteobacteria</taxon>
        <taxon>Acetobacterales</taxon>
        <taxon>Roseomonadaceae</taxon>
        <taxon>Dankookia</taxon>
    </lineage>
</organism>
<name>A0A4R5QDJ5_9PROT</name>
<dbReference type="RefSeq" id="WP_133289990.1">
    <property type="nucleotide sequence ID" value="NZ_SMSJ01000024.1"/>
</dbReference>
<evidence type="ECO:0000313" key="4">
    <source>
        <dbReference type="Proteomes" id="UP000295096"/>
    </source>
</evidence>
<evidence type="ECO:0000259" key="2">
    <source>
        <dbReference type="Pfam" id="PF16177"/>
    </source>
</evidence>
<comment type="caution">
    <text evidence="3">The sequence shown here is derived from an EMBL/GenBank/DDBJ whole genome shotgun (WGS) entry which is preliminary data.</text>
</comment>
<dbReference type="EMBL" id="SMSJ01000024">
    <property type="protein sequence ID" value="TDH61252.1"/>
    <property type="molecule type" value="Genomic_DNA"/>
</dbReference>
<feature type="domain" description="Acetyl-coenzyme A synthetase N-terminal" evidence="2">
    <location>
        <begin position="22"/>
        <end position="63"/>
    </location>
</feature>
<dbReference type="InterPro" id="IPR032387">
    <property type="entry name" value="ACAS_N"/>
</dbReference>
<keyword evidence="4" id="KW-1185">Reference proteome</keyword>
<accession>A0A4R5QDJ5</accession>
<evidence type="ECO:0000256" key="1">
    <source>
        <dbReference type="SAM" id="MobiDB-lite"/>
    </source>
</evidence>
<sequence>MSEPGTFPPLERFLRVHGIADYDRLVERAAQEPEWFWAAVMEFHGLHFFKPYERLLDVSNGPSGASAGRPTSPTTASTAPSPTGMRRSPPSSGKVRMAVGAR</sequence>
<evidence type="ECO:0000313" key="3">
    <source>
        <dbReference type="EMBL" id="TDH61252.1"/>
    </source>
</evidence>
<gene>
    <name evidence="3" type="ORF">E2C06_17945</name>
</gene>
<feature type="region of interest" description="Disordered" evidence="1">
    <location>
        <begin position="59"/>
        <end position="102"/>
    </location>
</feature>
<feature type="compositionally biased region" description="Low complexity" evidence="1">
    <location>
        <begin position="65"/>
        <end position="84"/>
    </location>
</feature>
<protein>
    <recommendedName>
        <fullName evidence="2">Acetyl-coenzyme A synthetase N-terminal domain-containing protein</fullName>
    </recommendedName>
</protein>
<dbReference type="AlphaFoldDB" id="A0A4R5QDJ5"/>
<proteinExistence type="predicted"/>
<reference evidence="3 4" key="1">
    <citation type="journal article" date="2016" name="J. Microbiol.">
        <title>Dankookia rubra gen. nov., sp. nov., an alphaproteobacterium isolated from sediment of a shallow stream.</title>
        <authorList>
            <person name="Kim W.H."/>
            <person name="Kim D.H."/>
            <person name="Kang K."/>
            <person name="Ahn T.Y."/>
        </authorList>
    </citation>
    <scope>NUCLEOTIDE SEQUENCE [LARGE SCALE GENOMIC DNA]</scope>
    <source>
        <strain evidence="3 4">JCM30602</strain>
    </source>
</reference>